<reference evidence="1" key="2">
    <citation type="journal article" date="2015" name="Fish Shellfish Immunol.">
        <title>Early steps in the European eel (Anguilla anguilla)-Vibrio vulnificus interaction in the gills: Role of the RtxA13 toxin.</title>
        <authorList>
            <person name="Callol A."/>
            <person name="Pajuelo D."/>
            <person name="Ebbesson L."/>
            <person name="Teles M."/>
            <person name="MacKenzie S."/>
            <person name="Amaro C."/>
        </authorList>
    </citation>
    <scope>NUCLEOTIDE SEQUENCE</scope>
</reference>
<name>A0A0E9WEQ9_ANGAN</name>
<evidence type="ECO:0000313" key="1">
    <source>
        <dbReference type="EMBL" id="JAH88771.1"/>
    </source>
</evidence>
<dbReference type="EMBL" id="GBXM01019806">
    <property type="protein sequence ID" value="JAH88771.1"/>
    <property type="molecule type" value="Transcribed_RNA"/>
</dbReference>
<reference evidence="1" key="1">
    <citation type="submission" date="2014-11" db="EMBL/GenBank/DDBJ databases">
        <authorList>
            <person name="Amaro Gonzalez C."/>
        </authorList>
    </citation>
    <scope>NUCLEOTIDE SEQUENCE</scope>
</reference>
<proteinExistence type="predicted"/>
<protein>
    <submittedName>
        <fullName evidence="1">Uncharacterized protein</fullName>
    </submittedName>
</protein>
<dbReference type="AlphaFoldDB" id="A0A0E9WEQ9"/>
<organism evidence="1">
    <name type="scientific">Anguilla anguilla</name>
    <name type="common">European freshwater eel</name>
    <name type="synonym">Muraena anguilla</name>
    <dbReference type="NCBI Taxonomy" id="7936"/>
    <lineage>
        <taxon>Eukaryota</taxon>
        <taxon>Metazoa</taxon>
        <taxon>Chordata</taxon>
        <taxon>Craniata</taxon>
        <taxon>Vertebrata</taxon>
        <taxon>Euteleostomi</taxon>
        <taxon>Actinopterygii</taxon>
        <taxon>Neopterygii</taxon>
        <taxon>Teleostei</taxon>
        <taxon>Anguilliformes</taxon>
        <taxon>Anguillidae</taxon>
        <taxon>Anguilla</taxon>
    </lineage>
</organism>
<accession>A0A0E9WEQ9</accession>
<sequence length="85" mass="10069">MFWPLPLYVSIIKPSILRPSPVQPNTKSKHRVEYDPTMFMMQCPWFLTDLGQIRICPGFKHPSTLYRSCLAYWNQWNTLNIGRPN</sequence>